<evidence type="ECO:0000313" key="2">
    <source>
        <dbReference type="EMBL" id="AYD86228.1"/>
    </source>
</evidence>
<evidence type="ECO:0008006" key="4">
    <source>
        <dbReference type="Google" id="ProtNLM"/>
    </source>
</evidence>
<dbReference type="GeneID" id="55004021"/>
<reference evidence="2 3" key="1">
    <citation type="submission" date="2018-08" db="EMBL/GenBank/DDBJ databases">
        <authorList>
            <person name="Amani N.Z."/>
            <person name="Ambroziak M.E."/>
            <person name="Biju A."/>
            <person name="Bushnell W."/>
            <person name="Calia C.N."/>
            <person name="Chen Y.J."/>
            <person name="Hill L.T."/>
            <person name="Karpinska S."/>
            <person name="Martinez K.C."/>
            <person name="Medwid J.R."/>
            <person name="Nguyen C."/>
            <person name="Oliver A."/>
            <person name="Pham J.P."/>
            <person name="Ramsey M.R."/>
            <person name="Ravi S."/>
            <person name="Sardina J.R."/>
            <person name="Senecal S.L."/>
            <person name="Sheen J."/>
            <person name="Shende N.V."/>
            <person name="Shi C.Y."/>
            <person name="Stuart L.C."/>
            <person name="Vu L."/>
            <person name="Wang L.Q."/>
            <person name="West L.J."/>
            <person name="Westgaard A.C."/>
            <person name="Liu R.B."/>
            <person name="Pierce E.C."/>
            <person name="Mohan S."/>
            <person name="Pogliano J."/>
            <person name="Delesalle V.A."/>
            <person name="Garlena R.A."/>
            <person name="Russell D.A."/>
            <person name="Pope W.H."/>
            <person name="Jacobs-Sera D."/>
            <person name="Hatfull G.F."/>
        </authorList>
    </citation>
    <scope>NUCLEOTIDE SEQUENCE [LARGE SCALE GENOMIC DNA]</scope>
</reference>
<keyword evidence="3" id="KW-1185">Reference proteome</keyword>
<gene>
    <name evidence="2" type="primary">37</name>
    <name evidence="2" type="ORF">SEA_DAROLANDSTONE_37</name>
</gene>
<sequence>MSEPTFDNPIDQHHYDTITDRLGMNRLAAEADAAAGREPTFGEQPLDAEPAVAQPTESLRDLATEAAVLKLLAERVAAAQKDVKARTQRALDDAEKRDGTERVVASLPTGEQVATISLRKGETGPVVTDEEALARWVRKTWPDEEWTTTRIVREVRPWKLAELLAEMDAAGAAKVADKTTGEVHDVPGVLIKPTRARTYAITWRKGGKDTTAEAWRSGALAQQLAAITAGGEAA</sequence>
<protein>
    <recommendedName>
        <fullName evidence="4">LigA protein</fullName>
    </recommendedName>
</protein>
<feature type="region of interest" description="Disordered" evidence="1">
    <location>
        <begin position="32"/>
        <end position="53"/>
    </location>
</feature>
<organism evidence="2 3">
    <name type="scientific">Streptomyces phage Darolandstone</name>
    <dbReference type="NCBI Taxonomy" id="2315716"/>
    <lineage>
        <taxon>Viruses</taxon>
        <taxon>Duplodnaviria</taxon>
        <taxon>Heunggongvirae</taxon>
        <taxon>Uroviricota</taxon>
        <taxon>Caudoviricetes</taxon>
        <taxon>Raleighvirus</taxon>
        <taxon>Raleighvirus darolandstone</taxon>
    </lineage>
</organism>
<accession>A0A386KKP0</accession>
<name>A0A386KKP0_9CAUD</name>
<dbReference type="RefSeq" id="YP_009812948.1">
    <property type="nucleotide sequence ID" value="NC_048072.1"/>
</dbReference>
<evidence type="ECO:0000313" key="3">
    <source>
        <dbReference type="Proteomes" id="UP000282247"/>
    </source>
</evidence>
<dbReference type="KEGG" id="vg:55004021"/>
<evidence type="ECO:0000256" key="1">
    <source>
        <dbReference type="SAM" id="MobiDB-lite"/>
    </source>
</evidence>
<dbReference type="Proteomes" id="UP000282247">
    <property type="component" value="Segment"/>
</dbReference>
<proteinExistence type="predicted"/>
<dbReference type="EMBL" id="MH825699">
    <property type="protein sequence ID" value="AYD86228.1"/>
    <property type="molecule type" value="Genomic_DNA"/>
</dbReference>